<dbReference type="InterPro" id="IPR002563">
    <property type="entry name" value="Flavin_Rdtase-like_dom"/>
</dbReference>
<dbReference type="InterPro" id="IPR012349">
    <property type="entry name" value="Split_barrel_FMN-bd"/>
</dbReference>
<dbReference type="Pfam" id="PF01613">
    <property type="entry name" value="Flavin_Reduct"/>
    <property type="match status" value="1"/>
</dbReference>
<evidence type="ECO:0000313" key="2">
    <source>
        <dbReference type="EMBL" id="KKL26957.1"/>
    </source>
</evidence>
<feature type="domain" description="Flavin reductase like" evidence="1">
    <location>
        <begin position="1"/>
        <end position="101"/>
    </location>
</feature>
<proteinExistence type="predicted"/>
<dbReference type="AlphaFoldDB" id="A0A0F9CKH2"/>
<dbReference type="GO" id="GO:0010181">
    <property type="term" value="F:FMN binding"/>
    <property type="evidence" value="ECO:0007669"/>
    <property type="project" value="InterPro"/>
</dbReference>
<dbReference type="Gene3D" id="2.30.110.10">
    <property type="entry name" value="Electron Transport, Fmn-binding Protein, Chain A"/>
    <property type="match status" value="1"/>
</dbReference>
<dbReference type="PANTHER" id="PTHR43812:SF2">
    <property type="entry name" value="FLAVIN REDUCTASE LIKE DOMAIN-CONTAINING PROTEIN"/>
    <property type="match status" value="1"/>
</dbReference>
<organism evidence="2">
    <name type="scientific">marine sediment metagenome</name>
    <dbReference type="NCBI Taxonomy" id="412755"/>
    <lineage>
        <taxon>unclassified sequences</taxon>
        <taxon>metagenomes</taxon>
        <taxon>ecological metagenomes</taxon>
    </lineage>
</organism>
<reference evidence="2" key="1">
    <citation type="journal article" date="2015" name="Nature">
        <title>Complex archaea that bridge the gap between prokaryotes and eukaryotes.</title>
        <authorList>
            <person name="Spang A."/>
            <person name="Saw J.H."/>
            <person name="Jorgensen S.L."/>
            <person name="Zaremba-Niedzwiedzka K."/>
            <person name="Martijn J."/>
            <person name="Lind A.E."/>
            <person name="van Eijk R."/>
            <person name="Schleper C."/>
            <person name="Guy L."/>
            <person name="Ettema T.J."/>
        </authorList>
    </citation>
    <scope>NUCLEOTIDE SEQUENCE</scope>
</reference>
<protein>
    <recommendedName>
        <fullName evidence="1">Flavin reductase like domain-containing protein</fullName>
    </recommendedName>
</protein>
<gene>
    <name evidence="2" type="ORF">LCGC14_2390020</name>
</gene>
<evidence type="ECO:0000259" key="1">
    <source>
        <dbReference type="Pfam" id="PF01613"/>
    </source>
</evidence>
<sequence>KHTARSARDSGEFTFSLATIDLAAEMNISAAECPAGSDEFALAGLTKGISQVIDTPFVAASPAAFECVTTTTTQLTDRTGSLIDRFLVIGEVVGVHLAESAVVEGRFDIVKAGSIARAGYRDYVTVTQTWEMSRPDDEADGPPFEGPFLLFTRALRLDCAPQ</sequence>
<dbReference type="PANTHER" id="PTHR43812">
    <property type="entry name" value="BLR2425 PROTEIN"/>
    <property type="match status" value="1"/>
</dbReference>
<dbReference type="EMBL" id="LAZR01035646">
    <property type="protein sequence ID" value="KKL26957.1"/>
    <property type="molecule type" value="Genomic_DNA"/>
</dbReference>
<accession>A0A0F9CKH2</accession>
<name>A0A0F9CKH2_9ZZZZ</name>
<feature type="non-terminal residue" evidence="2">
    <location>
        <position position="1"/>
    </location>
</feature>
<comment type="caution">
    <text evidence="2">The sequence shown here is derived from an EMBL/GenBank/DDBJ whole genome shotgun (WGS) entry which is preliminary data.</text>
</comment>
<dbReference type="SUPFAM" id="SSF50475">
    <property type="entry name" value="FMN-binding split barrel"/>
    <property type="match status" value="1"/>
</dbReference>